<dbReference type="PANTHER" id="PTHR37860:SF2">
    <property type="entry name" value="VITELLOGENIN DOMAIN-CONTAINING PROTEIN"/>
    <property type="match status" value="1"/>
</dbReference>
<evidence type="ECO:0000313" key="2">
    <source>
        <dbReference type="Proteomes" id="UP001266305"/>
    </source>
</evidence>
<dbReference type="PANTHER" id="PTHR37860">
    <property type="entry name" value="AGAP008810-PA"/>
    <property type="match status" value="1"/>
</dbReference>
<keyword evidence="2" id="KW-1185">Reference proteome</keyword>
<dbReference type="Proteomes" id="UP001266305">
    <property type="component" value="Unassembled WGS sequence"/>
</dbReference>
<gene>
    <name evidence="1" type="ORF">P7K49_030821</name>
</gene>
<name>A0ABQ9U5B3_SAGOE</name>
<reference evidence="1 2" key="1">
    <citation type="submission" date="2023-05" db="EMBL/GenBank/DDBJ databases">
        <title>B98-5 Cell Line De Novo Hybrid Assembly: An Optical Mapping Approach.</title>
        <authorList>
            <person name="Kananen K."/>
            <person name="Auerbach J.A."/>
            <person name="Kautto E."/>
            <person name="Blachly J.S."/>
        </authorList>
    </citation>
    <scope>NUCLEOTIDE SEQUENCE [LARGE SCALE GENOMIC DNA]</scope>
    <source>
        <strain evidence="1">B95-8</strain>
        <tissue evidence="1">Cell line</tissue>
    </source>
</reference>
<comment type="caution">
    <text evidence="1">The sequence shown here is derived from an EMBL/GenBank/DDBJ whole genome shotgun (WGS) entry which is preliminary data.</text>
</comment>
<evidence type="ECO:0000313" key="1">
    <source>
        <dbReference type="EMBL" id="KAK2091537.1"/>
    </source>
</evidence>
<organism evidence="1 2">
    <name type="scientific">Saguinus oedipus</name>
    <name type="common">Cotton-top tamarin</name>
    <name type="synonym">Oedipomidas oedipus</name>
    <dbReference type="NCBI Taxonomy" id="9490"/>
    <lineage>
        <taxon>Eukaryota</taxon>
        <taxon>Metazoa</taxon>
        <taxon>Chordata</taxon>
        <taxon>Craniata</taxon>
        <taxon>Vertebrata</taxon>
        <taxon>Euteleostomi</taxon>
        <taxon>Mammalia</taxon>
        <taxon>Eutheria</taxon>
        <taxon>Euarchontoglires</taxon>
        <taxon>Primates</taxon>
        <taxon>Haplorrhini</taxon>
        <taxon>Platyrrhini</taxon>
        <taxon>Cebidae</taxon>
        <taxon>Callitrichinae</taxon>
        <taxon>Saguinus</taxon>
    </lineage>
</organism>
<sequence length="280" mass="30824">MLAEFYRLICHLLQDLWEYESCPGLCHPPPWEPPAPWAQQQDHAGAADHGAGSAFLGMLALANRCLAMHDGWCFSTMGMSTHKAQLRGHTDWTGQTCTFTDHTLVARAQHVVTFDGQVWNLSIQCRSIVLAQDFTHNTFSLMLSQTGLGLMALTVEMNHVPLIFYSSLKASPGDLCLQQPSCPPACRLYSFSLRGDSCPDLQLPFAMERRDIPRIELASEDGVSITCDVPTGLCSLTVSLWHHGESGPQQSWPHHQEPLRDAPFSAFSVTGPRIVGGHCG</sequence>
<accession>A0ABQ9U5B3</accession>
<dbReference type="EMBL" id="JASSZA010000016">
    <property type="protein sequence ID" value="KAK2091537.1"/>
    <property type="molecule type" value="Genomic_DNA"/>
</dbReference>
<proteinExistence type="predicted"/>
<protein>
    <submittedName>
        <fullName evidence="1">Uncharacterized protein</fullName>
    </submittedName>
</protein>